<accession>A0A552UVZ8</accession>
<feature type="transmembrane region" description="Helical" evidence="6">
    <location>
        <begin position="22"/>
        <end position="45"/>
    </location>
</feature>
<keyword evidence="9" id="KW-1185">Reference proteome</keyword>
<organism evidence="8 9">
    <name type="scientific">Flavobacterium zepuense</name>
    <dbReference type="NCBI Taxonomy" id="2593302"/>
    <lineage>
        <taxon>Bacteria</taxon>
        <taxon>Pseudomonadati</taxon>
        <taxon>Bacteroidota</taxon>
        <taxon>Flavobacteriia</taxon>
        <taxon>Flavobacteriales</taxon>
        <taxon>Flavobacteriaceae</taxon>
        <taxon>Flavobacterium</taxon>
    </lineage>
</organism>
<dbReference type="PANTHER" id="PTHR36115">
    <property type="entry name" value="PROLINE-RICH ANTIGEN HOMOLOG-RELATED"/>
    <property type="match status" value="1"/>
</dbReference>
<keyword evidence="5 6" id="KW-0472">Membrane</keyword>
<dbReference type="Proteomes" id="UP000320643">
    <property type="component" value="Unassembled WGS sequence"/>
</dbReference>
<evidence type="ECO:0000313" key="8">
    <source>
        <dbReference type="EMBL" id="TRW22389.1"/>
    </source>
</evidence>
<dbReference type="Pfam" id="PF06271">
    <property type="entry name" value="RDD"/>
    <property type="match status" value="1"/>
</dbReference>
<feature type="domain" description="RDD" evidence="7">
    <location>
        <begin position="16"/>
        <end position="134"/>
    </location>
</feature>
<protein>
    <submittedName>
        <fullName evidence="8">RDD family protein</fullName>
    </submittedName>
</protein>
<dbReference type="RefSeq" id="WP_143374806.1">
    <property type="nucleotide sequence ID" value="NZ_VJVZ01000013.1"/>
</dbReference>
<evidence type="ECO:0000313" key="9">
    <source>
        <dbReference type="Proteomes" id="UP000320643"/>
    </source>
</evidence>
<evidence type="ECO:0000259" key="7">
    <source>
        <dbReference type="Pfam" id="PF06271"/>
    </source>
</evidence>
<gene>
    <name evidence="8" type="ORF">FMM05_17960</name>
</gene>
<dbReference type="OrthoDB" id="762068at2"/>
<feature type="transmembrane region" description="Helical" evidence="6">
    <location>
        <begin position="65"/>
        <end position="82"/>
    </location>
</feature>
<keyword evidence="4 6" id="KW-1133">Transmembrane helix</keyword>
<dbReference type="InterPro" id="IPR010432">
    <property type="entry name" value="RDD"/>
</dbReference>
<dbReference type="GO" id="GO:0005886">
    <property type="term" value="C:plasma membrane"/>
    <property type="evidence" value="ECO:0007669"/>
    <property type="project" value="UniProtKB-SubCell"/>
</dbReference>
<evidence type="ECO:0000256" key="4">
    <source>
        <dbReference type="ARBA" id="ARBA00022989"/>
    </source>
</evidence>
<evidence type="ECO:0000256" key="6">
    <source>
        <dbReference type="SAM" id="Phobius"/>
    </source>
</evidence>
<dbReference type="PANTHER" id="PTHR36115:SF4">
    <property type="entry name" value="MEMBRANE PROTEIN"/>
    <property type="match status" value="1"/>
</dbReference>
<dbReference type="AlphaFoldDB" id="A0A552UVZ8"/>
<dbReference type="InterPro" id="IPR051791">
    <property type="entry name" value="Pra-immunoreactive"/>
</dbReference>
<keyword evidence="2" id="KW-1003">Cell membrane</keyword>
<name>A0A552UVZ8_9FLAO</name>
<evidence type="ECO:0000256" key="3">
    <source>
        <dbReference type="ARBA" id="ARBA00022692"/>
    </source>
</evidence>
<reference evidence="8 9" key="1">
    <citation type="submission" date="2019-07" db="EMBL/GenBank/DDBJ databases">
        <title>Flavobacterium sp. nov., isolated from glacier ice.</title>
        <authorList>
            <person name="Liu Q."/>
            <person name="Xin Y.-H."/>
        </authorList>
    </citation>
    <scope>NUCLEOTIDE SEQUENCE [LARGE SCALE GENOMIC DNA]</scope>
    <source>
        <strain evidence="8 9">ZT4R6</strain>
    </source>
</reference>
<dbReference type="EMBL" id="VJVZ01000013">
    <property type="protein sequence ID" value="TRW22389.1"/>
    <property type="molecule type" value="Genomic_DNA"/>
</dbReference>
<evidence type="ECO:0000256" key="1">
    <source>
        <dbReference type="ARBA" id="ARBA00004651"/>
    </source>
</evidence>
<keyword evidence="3 6" id="KW-0812">Transmembrane</keyword>
<sequence>MKNEQGRADITYGMLATKGQRFANYFIDGLVTTILAVLALKLNLIFQGNDNITTIESWLPILNNYGFTLYSYAALIIYYGLIESVSGRSLGKFVTGTKVIMRDGTTPEAGAVLLRTICRLIPFEIISFLIGPVGLHDSLSKTLVVDIYRYKTAMRQKDEVNDIGSDDIN</sequence>
<proteinExistence type="predicted"/>
<evidence type="ECO:0000256" key="5">
    <source>
        <dbReference type="ARBA" id="ARBA00023136"/>
    </source>
</evidence>
<comment type="caution">
    <text evidence="8">The sequence shown here is derived from an EMBL/GenBank/DDBJ whole genome shotgun (WGS) entry which is preliminary data.</text>
</comment>
<evidence type="ECO:0000256" key="2">
    <source>
        <dbReference type="ARBA" id="ARBA00022475"/>
    </source>
</evidence>
<comment type="subcellular location">
    <subcellularLocation>
        <location evidence="1">Cell membrane</location>
        <topology evidence="1">Multi-pass membrane protein</topology>
    </subcellularLocation>
</comment>